<dbReference type="AlphaFoldDB" id="A0A7J7N812"/>
<organism evidence="1 2">
    <name type="scientific">Kingdonia uniflora</name>
    <dbReference type="NCBI Taxonomy" id="39325"/>
    <lineage>
        <taxon>Eukaryota</taxon>
        <taxon>Viridiplantae</taxon>
        <taxon>Streptophyta</taxon>
        <taxon>Embryophyta</taxon>
        <taxon>Tracheophyta</taxon>
        <taxon>Spermatophyta</taxon>
        <taxon>Magnoliopsida</taxon>
        <taxon>Ranunculales</taxon>
        <taxon>Circaeasteraceae</taxon>
        <taxon>Kingdonia</taxon>
    </lineage>
</organism>
<accession>A0A7J7N812</accession>
<dbReference type="OrthoDB" id="1929924at2759"/>
<sequence>MLLLLLGRRCLPPPPESSSNNSCILKDMFGTNVAYGTVQFNTTAPEGFYSVIIDEVIREEACLYVESRTIGDVFASEVVAWLKIFTIIQDNSDDSGTTAGSVSTQEKERLDRFMSKHGLLKVGVILVPVGAEYLFKDIPHNGIMAFRGQIRLDPSNNSLKHPRSYIDELINQDEEWAQYDGEYNTTTTLKNFIDGLEYNPETFERFPSTEELAVEDVAQAEGMGVDHVGGGAGDVVADPAIKGDGAGNVEGGFAIVGITNASGMNPAVEASGGGVVKIKKKMWPIL</sequence>
<proteinExistence type="predicted"/>
<feature type="non-terminal residue" evidence="1">
    <location>
        <position position="1"/>
    </location>
</feature>
<reference evidence="1 2" key="1">
    <citation type="journal article" date="2020" name="IScience">
        <title>Genome Sequencing of the Endangered Kingdonia uniflora (Circaeasteraceae, Ranunculales) Reveals Potential Mechanisms of Evolutionary Specialization.</title>
        <authorList>
            <person name="Sun Y."/>
            <person name="Deng T."/>
            <person name="Zhang A."/>
            <person name="Moore M.J."/>
            <person name="Landis J.B."/>
            <person name="Lin N."/>
            <person name="Zhang H."/>
            <person name="Zhang X."/>
            <person name="Huang J."/>
            <person name="Zhang X."/>
            <person name="Sun H."/>
            <person name="Wang H."/>
        </authorList>
    </citation>
    <scope>NUCLEOTIDE SEQUENCE [LARGE SCALE GENOMIC DNA]</scope>
    <source>
        <strain evidence="1">TB1705</strain>
        <tissue evidence="1">Leaf</tissue>
    </source>
</reference>
<gene>
    <name evidence="1" type="ORF">GIB67_009609</name>
</gene>
<evidence type="ECO:0000313" key="1">
    <source>
        <dbReference type="EMBL" id="KAF6163369.1"/>
    </source>
</evidence>
<dbReference type="EMBL" id="JACGCM010000989">
    <property type="protein sequence ID" value="KAF6163369.1"/>
    <property type="molecule type" value="Genomic_DNA"/>
</dbReference>
<protein>
    <submittedName>
        <fullName evidence="1">Uncharacterized protein</fullName>
    </submittedName>
</protein>
<dbReference type="Proteomes" id="UP000541444">
    <property type="component" value="Unassembled WGS sequence"/>
</dbReference>
<comment type="caution">
    <text evidence="1">The sequence shown here is derived from an EMBL/GenBank/DDBJ whole genome shotgun (WGS) entry which is preliminary data.</text>
</comment>
<name>A0A7J7N812_9MAGN</name>
<evidence type="ECO:0000313" key="2">
    <source>
        <dbReference type="Proteomes" id="UP000541444"/>
    </source>
</evidence>
<keyword evidence="2" id="KW-1185">Reference proteome</keyword>